<organism evidence="14 15">
    <name type="scientific">Muraenolepis orangiensis</name>
    <name type="common">Patagonian moray cod</name>
    <dbReference type="NCBI Taxonomy" id="630683"/>
    <lineage>
        <taxon>Eukaryota</taxon>
        <taxon>Metazoa</taxon>
        <taxon>Chordata</taxon>
        <taxon>Craniata</taxon>
        <taxon>Vertebrata</taxon>
        <taxon>Euteleostomi</taxon>
        <taxon>Actinopterygii</taxon>
        <taxon>Neopterygii</taxon>
        <taxon>Teleostei</taxon>
        <taxon>Neoteleostei</taxon>
        <taxon>Acanthomorphata</taxon>
        <taxon>Zeiogadaria</taxon>
        <taxon>Gadariae</taxon>
        <taxon>Gadiformes</taxon>
        <taxon>Muraenolepidoidei</taxon>
        <taxon>Muraenolepididae</taxon>
        <taxon>Muraenolepis</taxon>
    </lineage>
</organism>
<feature type="domain" description="MAM" evidence="13">
    <location>
        <begin position="213"/>
        <end position="373"/>
    </location>
</feature>
<reference evidence="14" key="1">
    <citation type="submission" date="2022-07" db="EMBL/GenBank/DDBJ databases">
        <title>Chromosome-level genome of Muraenolepis orangiensis.</title>
        <authorList>
            <person name="Kim J."/>
        </authorList>
    </citation>
    <scope>NUCLEOTIDE SEQUENCE</scope>
    <source>
        <strain evidence="14">KU_S4_2022</strain>
        <tissue evidence="14">Muscle</tissue>
    </source>
</reference>
<evidence type="ECO:0000313" key="14">
    <source>
        <dbReference type="EMBL" id="KAJ3610965.1"/>
    </source>
</evidence>
<dbReference type="PROSITE" id="PS01209">
    <property type="entry name" value="LDLRA_1"/>
    <property type="match status" value="1"/>
</dbReference>
<name>A0A9Q0EP70_9TELE</name>
<dbReference type="SMART" id="SM00192">
    <property type="entry name" value="LDLa"/>
    <property type="match status" value="3"/>
</dbReference>
<dbReference type="InterPro" id="IPR013320">
    <property type="entry name" value="ConA-like_dom_sf"/>
</dbReference>
<evidence type="ECO:0000313" key="15">
    <source>
        <dbReference type="Proteomes" id="UP001148018"/>
    </source>
</evidence>
<dbReference type="Proteomes" id="UP001148018">
    <property type="component" value="Unassembled WGS sequence"/>
</dbReference>
<dbReference type="InterPro" id="IPR000998">
    <property type="entry name" value="MAM_dom"/>
</dbReference>
<dbReference type="Gene3D" id="2.10.25.10">
    <property type="entry name" value="Laminin"/>
    <property type="match status" value="1"/>
</dbReference>
<sequence length="579" mass="62209">MLFSLLERSIHVFIRVVTAYYGMERCTSLGTGVTNPHISQISCRVKAEDENQRSSFYHRERRNALSSQAPPSSSSSSSSSSSRKVSEEPSTSSGGEEQRPPLVKKELHGALPHLMDHALPYRGALFTMDPRNAYLDPHYGHFLFLSSTPVGVRGDRAHMRSSVWKASGSLCRLSFWYYISHEAAGTIRVLVKCIESRLRCDGKPDCLDQSDEAGCPDQWEEACKLSQDLDDDCDWTIGRISHTPGSGLPGDHSPGGQGAFLYLNSAVQREGDVAVVTTSVPFPASRGRCFLRFWFYMKGSDRTGTLKVYTVGSSGVPLLMWATSGNHGDRWTYASAVLSSSAPFRVSFQARVGGDPWTAIGLDDITYTPECMMGGDVTPPPPPCGAGEFGCRVPPRCVPLSWLCDGQADCPDGSDERGCPAVLPGTPPPQEGCPPGNFRCSLGCLPSLLRCDGVPDCPHGEDEAACLCPQSFCLAGGACSVGTHGPMCTCSPGWTGNRCHVKEKDPPPTTPPLPPTPHHYSHPDAVFVGITLGLVLMLAVMATGLMVLFIKSSSLEVEKEPESGLVSPPGGVLSLGWPS</sequence>
<feature type="non-terminal residue" evidence="14">
    <location>
        <position position="579"/>
    </location>
</feature>
<dbReference type="Pfam" id="PF00057">
    <property type="entry name" value="Ldl_recept_a"/>
    <property type="match status" value="3"/>
</dbReference>
<dbReference type="InterPro" id="IPR050685">
    <property type="entry name" value="LDLR"/>
</dbReference>
<feature type="disulfide bond" evidence="9">
    <location>
        <begin position="451"/>
        <end position="466"/>
    </location>
</feature>
<feature type="compositionally biased region" description="Low complexity" evidence="10">
    <location>
        <begin position="66"/>
        <end position="95"/>
    </location>
</feature>
<dbReference type="PROSITE" id="PS50026">
    <property type="entry name" value="EGF_3"/>
    <property type="match status" value="1"/>
</dbReference>
<feature type="region of interest" description="Disordered" evidence="10">
    <location>
        <begin position="60"/>
        <end position="102"/>
    </location>
</feature>
<dbReference type="SUPFAM" id="SSF49899">
    <property type="entry name" value="Concanavalin A-like lectins/glucanases"/>
    <property type="match status" value="2"/>
</dbReference>
<dbReference type="PANTHER" id="PTHR24270">
    <property type="entry name" value="LOW-DENSITY LIPOPROTEIN RECEPTOR-RELATED"/>
    <property type="match status" value="1"/>
</dbReference>
<comment type="caution">
    <text evidence="14">The sequence shown here is derived from an EMBL/GenBank/DDBJ whole genome shotgun (WGS) entry which is preliminary data.</text>
</comment>
<dbReference type="Pfam" id="PF00629">
    <property type="entry name" value="MAM"/>
    <property type="match status" value="1"/>
</dbReference>
<proteinExistence type="predicted"/>
<dbReference type="Gene3D" id="4.10.400.10">
    <property type="entry name" value="Low-density Lipoprotein Receptor"/>
    <property type="match status" value="3"/>
</dbReference>
<evidence type="ECO:0000256" key="7">
    <source>
        <dbReference type="ARBA" id="ARBA00023157"/>
    </source>
</evidence>
<dbReference type="InterPro" id="IPR036055">
    <property type="entry name" value="LDL_receptor-like_sf"/>
</dbReference>
<dbReference type="AlphaFoldDB" id="A0A9Q0EP70"/>
<dbReference type="OrthoDB" id="412155at2759"/>
<evidence type="ECO:0000256" key="3">
    <source>
        <dbReference type="ARBA" id="ARBA00022692"/>
    </source>
</evidence>
<keyword evidence="8" id="KW-0245">EGF-like domain</keyword>
<accession>A0A9Q0EP70</accession>
<dbReference type="GO" id="GO:0012505">
    <property type="term" value="C:endomembrane system"/>
    <property type="evidence" value="ECO:0007669"/>
    <property type="project" value="UniProtKB-SubCell"/>
</dbReference>
<evidence type="ECO:0000256" key="11">
    <source>
        <dbReference type="SAM" id="Phobius"/>
    </source>
</evidence>
<dbReference type="PROSITE" id="PS00022">
    <property type="entry name" value="EGF_1"/>
    <property type="match status" value="1"/>
</dbReference>
<feature type="domain" description="EGF-like" evidence="12">
    <location>
        <begin position="467"/>
        <end position="500"/>
    </location>
</feature>
<evidence type="ECO:0008006" key="16">
    <source>
        <dbReference type="Google" id="ProtNLM"/>
    </source>
</evidence>
<gene>
    <name evidence="14" type="ORF">NHX12_020981</name>
</gene>
<evidence type="ECO:0000259" key="12">
    <source>
        <dbReference type="PROSITE" id="PS50026"/>
    </source>
</evidence>
<dbReference type="SMART" id="SM00137">
    <property type="entry name" value="MAM"/>
    <property type="match status" value="1"/>
</dbReference>
<evidence type="ECO:0000256" key="10">
    <source>
        <dbReference type="SAM" id="MobiDB-lite"/>
    </source>
</evidence>
<feature type="disulfide bond" evidence="9">
    <location>
        <begin position="404"/>
        <end position="419"/>
    </location>
</feature>
<feature type="transmembrane region" description="Helical" evidence="11">
    <location>
        <begin position="525"/>
        <end position="550"/>
    </location>
</feature>
<dbReference type="PROSITE" id="PS50060">
    <property type="entry name" value="MAM_2"/>
    <property type="match status" value="1"/>
</dbReference>
<protein>
    <recommendedName>
        <fullName evidence="16">MAM domain-containing protein</fullName>
    </recommendedName>
</protein>
<dbReference type="EMBL" id="JANIIK010000037">
    <property type="protein sequence ID" value="KAJ3610965.1"/>
    <property type="molecule type" value="Genomic_DNA"/>
</dbReference>
<dbReference type="GO" id="GO:0016192">
    <property type="term" value="P:vesicle-mediated transport"/>
    <property type="evidence" value="ECO:0007669"/>
    <property type="project" value="UniProtKB-ARBA"/>
</dbReference>
<evidence type="ECO:0000256" key="9">
    <source>
        <dbReference type="PROSITE-ProRule" id="PRU00124"/>
    </source>
</evidence>
<keyword evidence="15" id="KW-1185">Reference proteome</keyword>
<evidence type="ECO:0000256" key="8">
    <source>
        <dbReference type="PROSITE-ProRule" id="PRU00076"/>
    </source>
</evidence>
<comment type="subcellular location">
    <subcellularLocation>
        <location evidence="2">Endomembrane system</location>
    </subcellularLocation>
    <subcellularLocation>
        <location evidence="1">Membrane</location>
        <topology evidence="1">Single-pass membrane protein</topology>
    </subcellularLocation>
</comment>
<evidence type="ECO:0000256" key="2">
    <source>
        <dbReference type="ARBA" id="ARBA00004308"/>
    </source>
</evidence>
<feature type="disulfide bond" evidence="8">
    <location>
        <begin position="490"/>
        <end position="499"/>
    </location>
</feature>
<feature type="region of interest" description="Disordered" evidence="10">
    <location>
        <begin position="560"/>
        <end position="579"/>
    </location>
</feature>
<dbReference type="SUPFAM" id="SSF57196">
    <property type="entry name" value="EGF/Laminin"/>
    <property type="match status" value="1"/>
</dbReference>
<evidence type="ECO:0000256" key="6">
    <source>
        <dbReference type="ARBA" id="ARBA00023136"/>
    </source>
</evidence>
<evidence type="ECO:0000256" key="4">
    <source>
        <dbReference type="ARBA" id="ARBA00022737"/>
    </source>
</evidence>
<evidence type="ECO:0000256" key="1">
    <source>
        <dbReference type="ARBA" id="ARBA00004167"/>
    </source>
</evidence>
<keyword evidence="4" id="KW-0677">Repeat</keyword>
<keyword evidence="5 11" id="KW-1133">Transmembrane helix</keyword>
<keyword evidence="3 11" id="KW-0812">Transmembrane</keyword>
<dbReference type="GO" id="GO:0005886">
    <property type="term" value="C:plasma membrane"/>
    <property type="evidence" value="ECO:0007669"/>
    <property type="project" value="TreeGrafter"/>
</dbReference>
<keyword evidence="6 11" id="KW-0472">Membrane</keyword>
<dbReference type="InterPro" id="IPR002172">
    <property type="entry name" value="LDrepeatLR_classA_rpt"/>
</dbReference>
<dbReference type="PANTHER" id="PTHR24270:SF62">
    <property type="entry name" value="LOW-DENSITY LIPOPROTEIN RECEPTOR-RELATED PROTEIN 2"/>
    <property type="match status" value="1"/>
</dbReference>
<evidence type="ECO:0000259" key="13">
    <source>
        <dbReference type="PROSITE" id="PS50060"/>
    </source>
</evidence>
<dbReference type="PROSITE" id="PS50068">
    <property type="entry name" value="LDLRA_2"/>
    <property type="match status" value="3"/>
</dbReference>
<dbReference type="CDD" id="cd06263">
    <property type="entry name" value="MAM"/>
    <property type="match status" value="1"/>
</dbReference>
<dbReference type="PROSITE" id="PS01186">
    <property type="entry name" value="EGF_2"/>
    <property type="match status" value="1"/>
</dbReference>
<feature type="disulfide bond" evidence="9">
    <location>
        <begin position="200"/>
        <end position="215"/>
    </location>
</feature>
<evidence type="ECO:0000256" key="5">
    <source>
        <dbReference type="ARBA" id="ARBA00022989"/>
    </source>
</evidence>
<dbReference type="InterPro" id="IPR023415">
    <property type="entry name" value="LDLR_class-A_CS"/>
</dbReference>
<dbReference type="CDD" id="cd00112">
    <property type="entry name" value="LDLa"/>
    <property type="match status" value="3"/>
</dbReference>
<dbReference type="PRINTS" id="PR00261">
    <property type="entry name" value="LDLRECEPTOR"/>
</dbReference>
<comment type="caution">
    <text evidence="8">Lacks conserved residue(s) required for the propagation of feature annotation.</text>
</comment>
<dbReference type="InterPro" id="IPR000742">
    <property type="entry name" value="EGF"/>
</dbReference>
<dbReference type="SUPFAM" id="SSF57424">
    <property type="entry name" value="LDL receptor-like module"/>
    <property type="match status" value="3"/>
</dbReference>
<keyword evidence="7 8" id="KW-1015">Disulfide bond</keyword>
<dbReference type="Gene3D" id="2.60.120.200">
    <property type="match status" value="2"/>
</dbReference>